<comment type="domain">
    <text evidence="8">The N-terminal domain determines nucleotide recognition and specific binding, while the C-terminal domain determines the specific binding to the target protein.</text>
</comment>
<dbReference type="InterPro" id="IPR029044">
    <property type="entry name" value="Nucleotide-diphossugar_trans"/>
</dbReference>
<evidence type="ECO:0000256" key="5">
    <source>
        <dbReference type="ARBA" id="ARBA00022842"/>
    </source>
</evidence>
<dbReference type="PANTHER" id="PTHR19136">
    <property type="entry name" value="MOLYBDENUM COFACTOR GUANYLYLTRANSFERASE"/>
    <property type="match status" value="1"/>
</dbReference>
<comment type="subunit">
    <text evidence="8">Monomer.</text>
</comment>
<keyword evidence="11" id="KW-1185">Reference proteome</keyword>
<dbReference type="InterPro" id="IPR013482">
    <property type="entry name" value="Molybde_CF_guanTrfase"/>
</dbReference>
<keyword evidence="2 8" id="KW-0808">Transferase</keyword>
<dbReference type="GO" id="GO:0005525">
    <property type="term" value="F:GTP binding"/>
    <property type="evidence" value="ECO:0007669"/>
    <property type="project" value="UniProtKB-UniRule"/>
</dbReference>
<dbReference type="InterPro" id="IPR025877">
    <property type="entry name" value="MobA-like_NTP_Trfase"/>
</dbReference>
<feature type="domain" description="MobA-like NTP transferase" evidence="9">
    <location>
        <begin position="32"/>
        <end position="178"/>
    </location>
</feature>
<comment type="subcellular location">
    <subcellularLocation>
        <location evidence="8">Cytoplasm</location>
    </subcellularLocation>
</comment>
<dbReference type="AlphaFoldDB" id="A0A5B8LQ20"/>
<evidence type="ECO:0000313" key="10">
    <source>
        <dbReference type="EMBL" id="QDZ10049.1"/>
    </source>
</evidence>
<dbReference type="Gene3D" id="3.90.550.10">
    <property type="entry name" value="Spore Coat Polysaccharide Biosynthesis Protein SpsA, Chain A"/>
    <property type="match status" value="1"/>
</dbReference>
<accession>A0A5B8LQ20</accession>
<dbReference type="OrthoDB" id="9788394at2"/>
<protein>
    <recommendedName>
        <fullName evidence="8">Molybdenum cofactor guanylyltransferase</fullName>
        <shortName evidence="8">MoCo guanylyltransferase</shortName>
        <ecNumber evidence="8">2.7.7.77</ecNumber>
    </recommendedName>
    <alternativeName>
        <fullName evidence="8">GTP:molybdopterin guanylyltransferase</fullName>
    </alternativeName>
    <alternativeName>
        <fullName evidence="8">Mo-MPT guanylyltransferase</fullName>
    </alternativeName>
    <alternativeName>
        <fullName evidence="8">Molybdopterin guanylyltransferase</fullName>
    </alternativeName>
    <alternativeName>
        <fullName evidence="8">Molybdopterin-guanine dinucleotide synthase</fullName>
        <shortName evidence="8">MGD synthase</shortName>
    </alternativeName>
</protein>
<evidence type="ECO:0000256" key="7">
    <source>
        <dbReference type="ARBA" id="ARBA00023150"/>
    </source>
</evidence>
<dbReference type="GO" id="GO:0061603">
    <property type="term" value="F:molybdenum cofactor guanylyltransferase activity"/>
    <property type="evidence" value="ECO:0007669"/>
    <property type="project" value="UniProtKB-EC"/>
</dbReference>
<sequence>MGAGGGNRHDAVAALRHTPRAGDDGQVSLPHGVIIAGGRGERLGGVRKADLRIGGRRLVDRVAAALGPVAPPLMIAVGPEDDGRGRRDDAVAVIDLAAPVGGPLAGLAAAVAALEARGIGDGLLMSAAVDTPFLPDDFAAVMIEALGDAPAAFAGWGADFYPPNAIWRIAALADLPRQILAETAPRSLKGLQAAMGARRVDWSGRCAADPFLNVNTMADLLMLAKRTHPTKA</sequence>
<feature type="binding site" evidence="8">
    <location>
        <position position="130"/>
    </location>
    <ligand>
        <name>Mg(2+)</name>
        <dbReference type="ChEBI" id="CHEBI:18420"/>
    </ligand>
</feature>
<keyword evidence="1 8" id="KW-0963">Cytoplasm</keyword>
<dbReference type="Proteomes" id="UP000315364">
    <property type="component" value="Chromosome"/>
</dbReference>
<dbReference type="EMBL" id="CP042304">
    <property type="protein sequence ID" value="QDZ10049.1"/>
    <property type="molecule type" value="Genomic_DNA"/>
</dbReference>
<keyword evidence="5 8" id="KW-0460">Magnesium</keyword>
<feature type="binding site" evidence="8">
    <location>
        <position position="130"/>
    </location>
    <ligand>
        <name>GTP</name>
        <dbReference type="ChEBI" id="CHEBI:37565"/>
    </ligand>
</feature>
<dbReference type="GO" id="GO:1902758">
    <property type="term" value="P:bis(molybdopterin guanine dinucleotide)molybdenum biosynthetic process"/>
    <property type="evidence" value="ECO:0007669"/>
    <property type="project" value="TreeGrafter"/>
</dbReference>
<comment type="similarity">
    <text evidence="8">Belongs to the MobA family.</text>
</comment>
<feature type="binding site" evidence="8">
    <location>
        <begin position="35"/>
        <end position="37"/>
    </location>
    <ligand>
        <name>GTP</name>
        <dbReference type="ChEBI" id="CHEBI:37565"/>
    </ligand>
</feature>
<keyword evidence="4 8" id="KW-0547">Nucleotide-binding</keyword>
<evidence type="ECO:0000256" key="3">
    <source>
        <dbReference type="ARBA" id="ARBA00022723"/>
    </source>
</evidence>
<keyword evidence="7 8" id="KW-0501">Molybdenum cofactor biosynthesis</keyword>
<proteinExistence type="inferred from homology"/>
<evidence type="ECO:0000256" key="1">
    <source>
        <dbReference type="ARBA" id="ARBA00022490"/>
    </source>
</evidence>
<keyword evidence="6 8" id="KW-0342">GTP-binding</keyword>
<evidence type="ECO:0000256" key="8">
    <source>
        <dbReference type="HAMAP-Rule" id="MF_00316"/>
    </source>
</evidence>
<evidence type="ECO:0000259" key="9">
    <source>
        <dbReference type="Pfam" id="PF12804"/>
    </source>
</evidence>
<evidence type="ECO:0000313" key="11">
    <source>
        <dbReference type="Proteomes" id="UP000315364"/>
    </source>
</evidence>
<dbReference type="KEGG" id="dea:FPZ08_04395"/>
<comment type="function">
    <text evidence="8">Transfers a GMP moiety from GTP to Mo-molybdopterin (Mo-MPT) cofactor (Moco or molybdenum cofactor) to form Mo-molybdopterin guanine dinucleotide (Mo-MGD) cofactor.</text>
</comment>
<dbReference type="SUPFAM" id="SSF53448">
    <property type="entry name" value="Nucleotide-diphospho-sugar transferases"/>
    <property type="match status" value="1"/>
</dbReference>
<reference evidence="10 11" key="1">
    <citation type="submission" date="2019-07" db="EMBL/GenBank/DDBJ databases">
        <title>Full genome sequence of Devosia sp. Gsoil 520.</title>
        <authorList>
            <person name="Im W.-T."/>
        </authorList>
    </citation>
    <scope>NUCLEOTIDE SEQUENCE [LARGE SCALE GENOMIC DNA]</scope>
    <source>
        <strain evidence="10 11">Gsoil 520</strain>
    </source>
</reference>
<name>A0A5B8LQ20_9HYPH</name>
<comment type="caution">
    <text evidence="8">Lacks conserved residue(s) required for the propagation of feature annotation.</text>
</comment>
<comment type="catalytic activity">
    <reaction evidence="8">
        <text>Mo-molybdopterin + GTP + H(+) = Mo-molybdopterin guanine dinucleotide + diphosphate</text>
        <dbReference type="Rhea" id="RHEA:34243"/>
        <dbReference type="ChEBI" id="CHEBI:15378"/>
        <dbReference type="ChEBI" id="CHEBI:33019"/>
        <dbReference type="ChEBI" id="CHEBI:37565"/>
        <dbReference type="ChEBI" id="CHEBI:71302"/>
        <dbReference type="ChEBI" id="CHEBI:71310"/>
        <dbReference type="EC" id="2.7.7.77"/>
    </reaction>
</comment>
<keyword evidence="3 8" id="KW-0479">Metal-binding</keyword>
<dbReference type="GO" id="GO:0005737">
    <property type="term" value="C:cytoplasm"/>
    <property type="evidence" value="ECO:0007669"/>
    <property type="project" value="UniProtKB-SubCell"/>
</dbReference>
<dbReference type="GO" id="GO:0046872">
    <property type="term" value="F:metal ion binding"/>
    <property type="evidence" value="ECO:0007669"/>
    <property type="project" value="UniProtKB-KW"/>
</dbReference>
<evidence type="ECO:0000256" key="2">
    <source>
        <dbReference type="ARBA" id="ARBA00022679"/>
    </source>
</evidence>
<dbReference type="EC" id="2.7.7.77" evidence="8"/>
<organism evidence="10 11">
    <name type="scientific">Devosia ginsengisoli</name>
    <dbReference type="NCBI Taxonomy" id="400770"/>
    <lineage>
        <taxon>Bacteria</taxon>
        <taxon>Pseudomonadati</taxon>
        <taxon>Pseudomonadota</taxon>
        <taxon>Alphaproteobacteria</taxon>
        <taxon>Hyphomicrobiales</taxon>
        <taxon>Devosiaceae</taxon>
        <taxon>Devosia</taxon>
    </lineage>
</organism>
<feature type="binding site" evidence="8">
    <location>
        <position position="48"/>
    </location>
    <ligand>
        <name>GTP</name>
        <dbReference type="ChEBI" id="CHEBI:37565"/>
    </ligand>
</feature>
<evidence type="ECO:0000256" key="4">
    <source>
        <dbReference type="ARBA" id="ARBA00022741"/>
    </source>
</evidence>
<dbReference type="Pfam" id="PF12804">
    <property type="entry name" value="NTP_transf_3"/>
    <property type="match status" value="1"/>
</dbReference>
<gene>
    <name evidence="8" type="primary">mobA</name>
    <name evidence="10" type="ORF">FPZ08_04395</name>
</gene>
<dbReference type="PANTHER" id="PTHR19136:SF81">
    <property type="entry name" value="MOLYBDENUM COFACTOR GUANYLYLTRANSFERASE"/>
    <property type="match status" value="1"/>
</dbReference>
<evidence type="ECO:0000256" key="6">
    <source>
        <dbReference type="ARBA" id="ARBA00023134"/>
    </source>
</evidence>
<dbReference type="HAMAP" id="MF_00316">
    <property type="entry name" value="MobA"/>
    <property type="match status" value="1"/>
</dbReference>
<comment type="cofactor">
    <cofactor evidence="8">
        <name>Mg(2+)</name>
        <dbReference type="ChEBI" id="CHEBI:18420"/>
    </cofactor>
</comment>